<evidence type="ECO:0000256" key="7">
    <source>
        <dbReference type="ARBA" id="ARBA00022640"/>
    </source>
</evidence>
<keyword evidence="8 20" id="KW-0812">Transmembrane</keyword>
<protein>
    <recommendedName>
        <fullName evidence="21">Disease resistance protein At4g27190-like leucine-rich repeats domain-containing protein</fullName>
    </recommendedName>
</protein>
<evidence type="ECO:0000256" key="5">
    <source>
        <dbReference type="ARBA" id="ARBA00022531"/>
    </source>
</evidence>
<dbReference type="Gene3D" id="3.80.10.10">
    <property type="entry name" value="Ribonuclease Inhibitor"/>
    <property type="match status" value="1"/>
</dbReference>
<keyword evidence="15" id="KW-0560">Oxidoreductase</keyword>
<dbReference type="SUPFAM" id="SSF81483">
    <property type="entry name" value="Bacterial photosystem II reaction centre, L and M subunits"/>
    <property type="match status" value="1"/>
</dbReference>
<keyword evidence="6" id="KW-0597">Phosphoprotein</keyword>
<evidence type="ECO:0000256" key="2">
    <source>
        <dbReference type="ARBA" id="ARBA00008204"/>
    </source>
</evidence>
<evidence type="ECO:0000256" key="13">
    <source>
        <dbReference type="ARBA" id="ARBA00022990"/>
    </source>
</evidence>
<dbReference type="InterPro" id="IPR036854">
    <property type="entry name" value="Photo_II_D1/D2_sf"/>
</dbReference>
<dbReference type="PANTHER" id="PTHR33149">
    <property type="entry name" value="PHOTOSYSTEM II PROTEIN D1"/>
    <property type="match status" value="1"/>
</dbReference>
<feature type="domain" description="Disease resistance protein At4g27190-like leucine-rich repeats" evidence="21">
    <location>
        <begin position="168"/>
        <end position="269"/>
    </location>
</feature>
<dbReference type="InterPro" id="IPR057135">
    <property type="entry name" value="At4g27190-like_LRR"/>
</dbReference>
<keyword evidence="12 20" id="KW-1133">Transmembrane helix</keyword>
<keyword evidence="9" id="KW-0479">Metal-binding</keyword>
<comment type="caution">
    <text evidence="22">The sequence shown here is derived from an EMBL/GenBank/DDBJ whole genome shotgun (WGS) entry which is preliminary data.</text>
</comment>
<dbReference type="InterPro" id="IPR000484">
    <property type="entry name" value="Photo_RC_L/M"/>
</dbReference>
<evidence type="ECO:0000256" key="6">
    <source>
        <dbReference type="ARBA" id="ARBA00022553"/>
    </source>
</evidence>
<sequence>MLESLTLVDLPKLTYIYVGKQILSWPELKKLDICRCKMLKKFAPESIYSDGKVVSPRLEQLSLDKEGVMMIQQELAHLDLQKIRCLTSQGFNNDIDIDNDESDTFPFDFFSKVSLSNIEMLVVADSAFKEIFPSKLPADTSNYAKILSGIQKLELRNLHKLQSTGLEICSRLTWLKVECCASLKYLFTSSTVKCLVQLQHLYISNCEALETVLVADQPHGEDEIITLECLKELSLSILPKLESFYNGMSTLNFTGSAQVSISECKSMKTFSHGDVKVPDSWSVKIDGVSFSEDNPNAIQQRKKHGLASSYLEGCNFLTAAVSTPANSLAHSLLLLWGPEAQGDFTRWCQLGGLWTFVALHGAFALISFMLRQFELARSVQLHPYNAIAFSGPIAVFVYVFLIYPLGQSVVRTGSDRPVGQVKPRTEPLAGPSHVKDRMCIQTGGNGLNMPVRCDIGSQLRIQPCRVVLSRSSLPIRPLPLRGSHSHLPLPWLSLSVVESASTVAEPSFHRCQVVEFPPLEPSPSPASTVAEVATEAASLSFHRHRHRRRGL</sequence>
<dbReference type="Gene3D" id="1.20.85.10">
    <property type="entry name" value="Photosystem II protein D1-like"/>
    <property type="match status" value="1"/>
</dbReference>
<keyword evidence="23" id="KW-1185">Reference proteome</keyword>
<evidence type="ECO:0000256" key="16">
    <source>
        <dbReference type="ARBA" id="ARBA00023004"/>
    </source>
</evidence>
<accession>A0ABU6Y2M6</accession>
<evidence type="ECO:0000313" key="23">
    <source>
        <dbReference type="Proteomes" id="UP001341840"/>
    </source>
</evidence>
<evidence type="ECO:0000256" key="20">
    <source>
        <dbReference type="SAM" id="Phobius"/>
    </source>
</evidence>
<evidence type="ECO:0000256" key="9">
    <source>
        <dbReference type="ARBA" id="ARBA00022723"/>
    </source>
</evidence>
<evidence type="ECO:0000259" key="21">
    <source>
        <dbReference type="Pfam" id="PF23247"/>
    </source>
</evidence>
<organism evidence="22 23">
    <name type="scientific">Stylosanthes scabra</name>
    <dbReference type="NCBI Taxonomy" id="79078"/>
    <lineage>
        <taxon>Eukaryota</taxon>
        <taxon>Viridiplantae</taxon>
        <taxon>Streptophyta</taxon>
        <taxon>Embryophyta</taxon>
        <taxon>Tracheophyta</taxon>
        <taxon>Spermatophyta</taxon>
        <taxon>Magnoliopsida</taxon>
        <taxon>eudicotyledons</taxon>
        <taxon>Gunneridae</taxon>
        <taxon>Pentapetalae</taxon>
        <taxon>rosids</taxon>
        <taxon>fabids</taxon>
        <taxon>Fabales</taxon>
        <taxon>Fabaceae</taxon>
        <taxon>Papilionoideae</taxon>
        <taxon>50 kb inversion clade</taxon>
        <taxon>dalbergioids sensu lato</taxon>
        <taxon>Dalbergieae</taxon>
        <taxon>Pterocarpus clade</taxon>
        <taxon>Stylosanthes</taxon>
    </lineage>
</organism>
<evidence type="ECO:0000256" key="3">
    <source>
        <dbReference type="ARBA" id="ARBA00022448"/>
    </source>
</evidence>
<gene>
    <name evidence="22" type="ORF">PIB30_007733</name>
</gene>
<keyword evidence="3" id="KW-0813">Transport</keyword>
<reference evidence="22 23" key="1">
    <citation type="journal article" date="2023" name="Plants (Basel)">
        <title>Bridging the Gap: Combining Genomics and Transcriptomics Approaches to Understand Stylosanthes scabra, an Orphan Legume from the Brazilian Caatinga.</title>
        <authorList>
            <person name="Ferreira-Neto J.R.C."/>
            <person name="da Silva M.D."/>
            <person name="Binneck E."/>
            <person name="de Melo N.F."/>
            <person name="da Silva R.H."/>
            <person name="de Melo A.L.T.M."/>
            <person name="Pandolfi V."/>
            <person name="Bustamante F.O."/>
            <person name="Brasileiro-Vidal A.C."/>
            <person name="Benko-Iseppon A.M."/>
        </authorList>
    </citation>
    <scope>NUCLEOTIDE SEQUENCE [LARGE SCALE GENOMIC DNA]</scope>
    <source>
        <tissue evidence="22">Leaves</tissue>
    </source>
</reference>
<keyword evidence="13" id="KW-0007">Acetylation</keyword>
<keyword evidence="7" id="KW-0934">Plastid</keyword>
<dbReference type="PANTHER" id="PTHR33149:SF57">
    <property type="entry name" value="PHOTOSYSTEM II D2 PROTEIN"/>
    <property type="match status" value="1"/>
</dbReference>
<comment type="subcellular location">
    <subcellularLocation>
        <location evidence="1">Membrane</location>
        <topology evidence="1">Multi-pass membrane protein</topology>
    </subcellularLocation>
</comment>
<feature type="transmembrane region" description="Helical" evidence="20">
    <location>
        <begin position="382"/>
        <end position="406"/>
    </location>
</feature>
<evidence type="ECO:0000256" key="4">
    <source>
        <dbReference type="ARBA" id="ARBA00022494"/>
    </source>
</evidence>
<dbReference type="InterPro" id="IPR032675">
    <property type="entry name" value="LRR_dom_sf"/>
</dbReference>
<evidence type="ECO:0000256" key="18">
    <source>
        <dbReference type="ARBA" id="ARBA00023136"/>
    </source>
</evidence>
<feature type="transmembrane region" description="Helical" evidence="20">
    <location>
        <begin position="351"/>
        <end position="370"/>
    </location>
</feature>
<keyword evidence="11" id="KW-0249">Electron transport</keyword>
<evidence type="ECO:0000256" key="11">
    <source>
        <dbReference type="ARBA" id="ARBA00022982"/>
    </source>
</evidence>
<dbReference type="Pfam" id="PF23247">
    <property type="entry name" value="LRR_RPS2"/>
    <property type="match status" value="1"/>
</dbReference>
<keyword evidence="4" id="KW-0148">Chlorophyll</keyword>
<keyword evidence="10" id="KW-0460">Magnesium</keyword>
<dbReference type="EMBL" id="JASCZI010241672">
    <property type="protein sequence ID" value="MED6204262.1"/>
    <property type="molecule type" value="Genomic_DNA"/>
</dbReference>
<evidence type="ECO:0000256" key="12">
    <source>
        <dbReference type="ARBA" id="ARBA00022989"/>
    </source>
</evidence>
<name>A0ABU6Y2M6_9FABA</name>
<evidence type="ECO:0000256" key="8">
    <source>
        <dbReference type="ARBA" id="ARBA00022692"/>
    </source>
</evidence>
<dbReference type="Proteomes" id="UP001341840">
    <property type="component" value="Unassembled WGS sequence"/>
</dbReference>
<keyword evidence="17" id="KW-0793">Thylakoid</keyword>
<dbReference type="SUPFAM" id="SSF52058">
    <property type="entry name" value="L domain-like"/>
    <property type="match status" value="1"/>
</dbReference>
<dbReference type="Pfam" id="PF00124">
    <property type="entry name" value="Photo_RC"/>
    <property type="match status" value="1"/>
</dbReference>
<keyword evidence="18 20" id="KW-0472">Membrane</keyword>
<evidence type="ECO:0000256" key="10">
    <source>
        <dbReference type="ARBA" id="ARBA00022842"/>
    </source>
</evidence>
<evidence type="ECO:0000256" key="19">
    <source>
        <dbReference type="ARBA" id="ARBA00023276"/>
    </source>
</evidence>
<evidence type="ECO:0000256" key="1">
    <source>
        <dbReference type="ARBA" id="ARBA00004141"/>
    </source>
</evidence>
<keyword evidence="5" id="KW-0602">Photosynthesis</keyword>
<comment type="similarity">
    <text evidence="2">Belongs to the reaction center PufL/M/PsbA/D family.</text>
</comment>
<keyword evidence="14" id="KW-0157">Chromophore</keyword>
<keyword evidence="16" id="KW-0408">Iron</keyword>
<proteinExistence type="inferred from homology"/>
<evidence type="ECO:0000313" key="22">
    <source>
        <dbReference type="EMBL" id="MED6204262.1"/>
    </source>
</evidence>
<dbReference type="InterPro" id="IPR055266">
    <property type="entry name" value="D1/D2"/>
</dbReference>
<evidence type="ECO:0000256" key="15">
    <source>
        <dbReference type="ARBA" id="ARBA00023002"/>
    </source>
</evidence>
<evidence type="ECO:0000256" key="14">
    <source>
        <dbReference type="ARBA" id="ARBA00022991"/>
    </source>
</evidence>
<keyword evidence="19" id="KW-0604">Photosystem II</keyword>
<evidence type="ECO:0000256" key="17">
    <source>
        <dbReference type="ARBA" id="ARBA00023078"/>
    </source>
</evidence>